<keyword evidence="1 2" id="KW-0533">Nickel</keyword>
<dbReference type="HAMAP" id="MF_01074">
    <property type="entry name" value="LarC"/>
    <property type="match status" value="1"/>
</dbReference>
<feature type="compositionally biased region" description="Basic and acidic residues" evidence="3">
    <location>
        <begin position="266"/>
        <end position="310"/>
    </location>
</feature>
<dbReference type="PANTHER" id="PTHR36566">
    <property type="entry name" value="NICKEL INSERTION PROTEIN-RELATED"/>
    <property type="match status" value="1"/>
</dbReference>
<keyword evidence="2" id="KW-0456">Lyase</keyword>
<dbReference type="Gene3D" id="3.30.70.1380">
    <property type="entry name" value="Transcriptional regulatory protein pf0864 domain like"/>
    <property type="match status" value="1"/>
</dbReference>
<protein>
    <recommendedName>
        <fullName evidence="2">Putative nickel insertion protein</fullName>
    </recommendedName>
</protein>
<reference evidence="4" key="1">
    <citation type="submission" date="2020-02" db="EMBL/GenBank/DDBJ databases">
        <authorList>
            <person name="Meier V. D."/>
        </authorList>
    </citation>
    <scope>NUCLEOTIDE SEQUENCE</scope>
    <source>
        <strain evidence="4">AVDCRST_MAG77</strain>
    </source>
</reference>
<dbReference type="GO" id="GO:0016151">
    <property type="term" value="F:nickel cation binding"/>
    <property type="evidence" value="ECO:0007669"/>
    <property type="project" value="UniProtKB-UniRule"/>
</dbReference>
<dbReference type="PANTHER" id="PTHR36566:SF1">
    <property type="entry name" value="PYRIDINIUM-3,5-BISTHIOCARBOXYLIC ACID MONONUCLEOTIDE NICKEL INSERTION PROTEIN"/>
    <property type="match status" value="1"/>
</dbReference>
<evidence type="ECO:0000256" key="3">
    <source>
        <dbReference type="SAM" id="MobiDB-lite"/>
    </source>
</evidence>
<gene>
    <name evidence="4" type="ORF">AVDCRST_MAG77-5493</name>
</gene>
<dbReference type="AlphaFoldDB" id="A0A6J4KA25"/>
<accession>A0A6J4KA25</accession>
<dbReference type="Gene3D" id="3.10.20.300">
    <property type="entry name" value="mk0293 like domain"/>
    <property type="match status" value="1"/>
</dbReference>
<evidence type="ECO:0000256" key="2">
    <source>
        <dbReference type="HAMAP-Rule" id="MF_01074"/>
    </source>
</evidence>
<dbReference type="InterPro" id="IPR002822">
    <property type="entry name" value="Ni_insertion"/>
</dbReference>
<sequence length="458" mass="48942">MTRAAYFECFAGASGDMILGALVDAGWPVEELRSSLEAMGLSGWTLDVAIVKKGALRATQVRLGVDEPQPERDVRDILPMIDSSALPAAVKQRAIGLFTELAEVEGIQHDQPAESVHFHEVGAVDSILDIVGACAGLHALGVEQLYVSPLNVGGGIVNTRDGILPVPGPAALELLRRKGAPIYASEYGPEFLTPTGALVLATLADGFGPFPRMRVERIGYGAGQKDFTIPNVLRVSVGELDSGWRPRRAVGIATAAPVSASAGHVHQHENPSGEHSHGHGHGQEHEHQGETEHQGNHASGQEHEHAERGHSHLAGDEVVQLETNIDDMNPEWYGHLTERLLAGGALDVTLTPVLMKKGRPGTMVTVLAHPHRVETALQTLFAETTTLGVRFANLSRLMLPRESRSVETRYGSVRVKLAYLDGAVRSAAPEYDDCRTVAAQAGVSLQQVYEAARVAALG</sequence>
<dbReference type="Pfam" id="PF01969">
    <property type="entry name" value="Ni_insertion"/>
    <property type="match status" value="1"/>
</dbReference>
<feature type="region of interest" description="Disordered" evidence="3">
    <location>
        <begin position="257"/>
        <end position="310"/>
    </location>
</feature>
<comment type="similarity">
    <text evidence="2">Belongs to the LarC family.</text>
</comment>
<dbReference type="EMBL" id="CADCTC010000287">
    <property type="protein sequence ID" value="CAA9299372.1"/>
    <property type="molecule type" value="Genomic_DNA"/>
</dbReference>
<organism evidence="4">
    <name type="scientific">uncultured Chloroflexota bacterium</name>
    <dbReference type="NCBI Taxonomy" id="166587"/>
    <lineage>
        <taxon>Bacteria</taxon>
        <taxon>Bacillati</taxon>
        <taxon>Chloroflexota</taxon>
        <taxon>environmental samples</taxon>
    </lineage>
</organism>
<dbReference type="GO" id="GO:0016829">
    <property type="term" value="F:lyase activity"/>
    <property type="evidence" value="ECO:0007669"/>
    <property type="project" value="UniProtKB-UniRule"/>
</dbReference>
<name>A0A6J4KA25_9CHLR</name>
<proteinExistence type="inferred from homology"/>
<evidence type="ECO:0000256" key="1">
    <source>
        <dbReference type="ARBA" id="ARBA00022596"/>
    </source>
</evidence>
<dbReference type="NCBIfam" id="TIGR00299">
    <property type="entry name" value="nickel pincer cofactor biosynthesis protein LarC"/>
    <property type="match status" value="1"/>
</dbReference>
<evidence type="ECO:0000313" key="4">
    <source>
        <dbReference type="EMBL" id="CAA9299372.1"/>
    </source>
</evidence>